<reference evidence="3" key="1">
    <citation type="journal article" date="2017" name="Nature">
        <title>The sunflower genome provides insights into oil metabolism, flowering and Asterid evolution.</title>
        <authorList>
            <person name="Badouin H."/>
            <person name="Gouzy J."/>
            <person name="Grassa C.J."/>
            <person name="Murat F."/>
            <person name="Staton S.E."/>
            <person name="Cottret L."/>
            <person name="Lelandais-Briere C."/>
            <person name="Owens G.L."/>
            <person name="Carrere S."/>
            <person name="Mayjonade B."/>
            <person name="Legrand L."/>
            <person name="Gill N."/>
            <person name="Kane N.C."/>
            <person name="Bowers J.E."/>
            <person name="Hubner S."/>
            <person name="Bellec A."/>
            <person name="Berard A."/>
            <person name="Berges H."/>
            <person name="Blanchet N."/>
            <person name="Boniface M.C."/>
            <person name="Brunel D."/>
            <person name="Catrice O."/>
            <person name="Chaidir N."/>
            <person name="Claudel C."/>
            <person name="Donnadieu C."/>
            <person name="Faraut T."/>
            <person name="Fievet G."/>
            <person name="Helmstetter N."/>
            <person name="King M."/>
            <person name="Knapp S.J."/>
            <person name="Lai Z."/>
            <person name="Le Paslier M.C."/>
            <person name="Lippi Y."/>
            <person name="Lorenzon L."/>
            <person name="Mandel J.R."/>
            <person name="Marage G."/>
            <person name="Marchand G."/>
            <person name="Marquand E."/>
            <person name="Bret-Mestries E."/>
            <person name="Morien E."/>
            <person name="Nambeesan S."/>
            <person name="Nguyen T."/>
            <person name="Pegot-Espagnet P."/>
            <person name="Pouilly N."/>
            <person name="Raftis F."/>
            <person name="Sallet E."/>
            <person name="Schiex T."/>
            <person name="Thomas J."/>
            <person name="Vandecasteele C."/>
            <person name="Vares D."/>
            <person name="Vear F."/>
            <person name="Vautrin S."/>
            <person name="Crespi M."/>
            <person name="Mangin B."/>
            <person name="Burke J.M."/>
            <person name="Salse J."/>
            <person name="Munos S."/>
            <person name="Vincourt P."/>
            <person name="Rieseberg L.H."/>
            <person name="Langlade N.B."/>
        </authorList>
    </citation>
    <scope>NUCLEOTIDE SEQUENCE [LARGE SCALE GENOMIC DNA]</scope>
    <source>
        <strain evidence="3">cv. SF193</strain>
    </source>
</reference>
<dbReference type="PANTHER" id="PTHR12864">
    <property type="entry name" value="RAN BINDING PROTEIN 9-RELATED"/>
    <property type="match status" value="1"/>
</dbReference>
<dbReference type="OMA" id="CALERNA"/>
<dbReference type="GO" id="GO:0005737">
    <property type="term" value="C:cytoplasm"/>
    <property type="evidence" value="ECO:0000318"/>
    <property type="project" value="GO_Central"/>
</dbReference>
<feature type="domain" description="CTLH" evidence="1">
    <location>
        <begin position="53"/>
        <end position="110"/>
    </location>
</feature>
<dbReference type="GO" id="GO:0005634">
    <property type="term" value="C:nucleus"/>
    <property type="evidence" value="ECO:0000318"/>
    <property type="project" value="GO_Central"/>
</dbReference>
<dbReference type="AlphaFoldDB" id="A0A251URW7"/>
<keyword evidence="3" id="KW-1185">Reference proteome</keyword>
<accession>A0A251URW7</accession>
<proteinExistence type="predicted"/>
<evidence type="ECO:0000259" key="1">
    <source>
        <dbReference type="PROSITE" id="PS50897"/>
    </source>
</evidence>
<dbReference type="STRING" id="4232.A0A251URW7"/>
<dbReference type="InterPro" id="IPR006594">
    <property type="entry name" value="LisH"/>
</dbReference>
<dbReference type="InterPro" id="IPR050618">
    <property type="entry name" value="Ubq-SigPath_Reg"/>
</dbReference>
<protein>
    <submittedName>
        <fullName evidence="2">Putative lisH and RanBPM domains containing protein</fullName>
    </submittedName>
</protein>
<dbReference type="GO" id="GO:0043161">
    <property type="term" value="P:proteasome-mediated ubiquitin-dependent protein catabolic process"/>
    <property type="evidence" value="ECO:0000318"/>
    <property type="project" value="GO_Central"/>
</dbReference>
<dbReference type="PROSITE" id="PS50897">
    <property type="entry name" value="CTLH"/>
    <property type="match status" value="1"/>
</dbReference>
<dbReference type="SMART" id="SM00668">
    <property type="entry name" value="CTLH"/>
    <property type="match status" value="1"/>
</dbReference>
<dbReference type="InParanoid" id="A0A251URW7"/>
<dbReference type="InterPro" id="IPR006595">
    <property type="entry name" value="CTLH_C"/>
</dbReference>
<organism evidence="2 3">
    <name type="scientific">Helianthus annuus</name>
    <name type="common">Common sunflower</name>
    <dbReference type="NCBI Taxonomy" id="4232"/>
    <lineage>
        <taxon>Eukaryota</taxon>
        <taxon>Viridiplantae</taxon>
        <taxon>Streptophyta</taxon>
        <taxon>Embryophyta</taxon>
        <taxon>Tracheophyta</taxon>
        <taxon>Spermatophyta</taxon>
        <taxon>Magnoliopsida</taxon>
        <taxon>eudicotyledons</taxon>
        <taxon>Gunneridae</taxon>
        <taxon>Pentapetalae</taxon>
        <taxon>asterids</taxon>
        <taxon>campanulids</taxon>
        <taxon>Asterales</taxon>
        <taxon>Asteraceae</taxon>
        <taxon>Asteroideae</taxon>
        <taxon>Heliantheae alliance</taxon>
        <taxon>Heliantheae</taxon>
        <taxon>Helianthus</taxon>
    </lineage>
</organism>
<name>A0A251URW7_HELAN</name>
<dbReference type="Pfam" id="PF10607">
    <property type="entry name" value="CTLH"/>
    <property type="match status" value="1"/>
</dbReference>
<dbReference type="InterPro" id="IPR013144">
    <property type="entry name" value="CRA_dom"/>
</dbReference>
<evidence type="ECO:0000313" key="3">
    <source>
        <dbReference type="Proteomes" id="UP000215914"/>
    </source>
</evidence>
<dbReference type="PROSITE" id="PS50896">
    <property type="entry name" value="LISH"/>
    <property type="match status" value="1"/>
</dbReference>
<dbReference type="InterPro" id="IPR024964">
    <property type="entry name" value="CTLH/CRA"/>
</dbReference>
<sequence length="218" mass="24897">MDIDPKQYEQIKINDKDSHNIILSYLVHGCYKETLESLVTSTGLKVTNAQLEDMEKRKRILHSALEGNALDAIHLTEQMSPDLFENNKDLLFDLLSLHFVELICSKKQTEALNFGQAKLAPFGKVQKYVGKLEDFMGLLAYVEPEKSPMFHLLSLEYRQHVVDNLNRAILGVAHAYMPSFSKLERIIQQATVVRQCLSEELGKDVLSPFSLKDFLKRS</sequence>
<evidence type="ECO:0000313" key="2">
    <source>
        <dbReference type="EMBL" id="OTG25606.1"/>
    </source>
</evidence>
<dbReference type="EMBL" id="CM007894">
    <property type="protein sequence ID" value="OTG25606.1"/>
    <property type="molecule type" value="Genomic_DNA"/>
</dbReference>
<gene>
    <name evidence="2" type="ORF">HannXRQ_Chr05g0149481</name>
</gene>
<dbReference type="Proteomes" id="UP000215914">
    <property type="component" value="Chromosome 5"/>
</dbReference>
<dbReference type="SMART" id="SM00757">
    <property type="entry name" value="CRA"/>
    <property type="match status" value="1"/>
</dbReference>